<dbReference type="AlphaFoldDB" id="C7RU97"/>
<evidence type="ECO:0000313" key="2">
    <source>
        <dbReference type="EMBL" id="ACV36261.1"/>
    </source>
</evidence>
<dbReference type="OrthoDB" id="9783696at2"/>
<dbReference type="PROSITE" id="PS51186">
    <property type="entry name" value="GNAT"/>
    <property type="match status" value="1"/>
</dbReference>
<feature type="domain" description="N-acetyltransferase" evidence="1">
    <location>
        <begin position="50"/>
        <end position="216"/>
    </location>
</feature>
<dbReference type="eggNOG" id="COG0476">
    <property type="taxonomic scope" value="Bacteria"/>
</dbReference>
<protein>
    <recommendedName>
        <fullName evidence="1">N-acetyltransferase domain-containing protein</fullName>
    </recommendedName>
</protein>
<reference evidence="2" key="1">
    <citation type="submission" date="2009-08" db="EMBL/GenBank/DDBJ databases">
        <authorList>
            <consortium name="US DOE Joint Genome Institute"/>
            <person name="Lucas S."/>
            <person name="Copeland A."/>
            <person name="Lapidus A."/>
            <person name="Glavina del Rio T."/>
            <person name="Dalin E."/>
            <person name="Tice H."/>
            <person name="Bruce D."/>
            <person name="Barry K."/>
            <person name="Pitluck S."/>
            <person name="Lowry S."/>
            <person name="Larimer F."/>
            <person name="Land M."/>
            <person name="Hauser L."/>
            <person name="Kyrpides N."/>
            <person name="Ivanova N."/>
            <person name="McMahon K.D."/>
            <person name="Hugenholtz P."/>
        </authorList>
    </citation>
    <scope>NUCLEOTIDE SEQUENCE</scope>
    <source>
        <strain evidence="2">UW-1</strain>
    </source>
</reference>
<dbReference type="InterPro" id="IPR000182">
    <property type="entry name" value="GNAT_dom"/>
</dbReference>
<gene>
    <name evidence="2" type="ordered locus">CAP2UW1_2983</name>
</gene>
<name>C7RU97_ACCRE</name>
<dbReference type="SUPFAM" id="SSF55729">
    <property type="entry name" value="Acyl-CoA N-acyltransferases (Nat)"/>
    <property type="match status" value="1"/>
</dbReference>
<sequence length="235" mass="25886">MLTALHAGRQPGAPVALDRYGVQLSGATRRPPPPEPAAAYPTYLAYRTDYAIRPARTPYEQGMASMLVRRMYAWRGYQSEAVRPPVDDPHRLTLAAWHRDEVVATLTLGRDSSAGLLADVLYAPEIGRLRRPGHVVCEVSRLAVAPESSSPDLLIALLQSAHRHGQERFAATDVVIEVNPRHARYYQRVLGFRQLGGLRQCPRVDAPALLLHRALDDFSVSIARLSGREALADAA</sequence>
<dbReference type="InterPro" id="IPR054597">
    <property type="entry name" value="FeeM_cat"/>
</dbReference>
<reference evidence="2" key="2">
    <citation type="submission" date="2009-09" db="EMBL/GenBank/DDBJ databases">
        <title>Complete sequence of chromosome of Candidatus Accumulibacter phosphatis clade IIA str. UW-1.</title>
        <authorList>
            <consortium name="US DOE Joint Genome Institute"/>
            <person name="Martin H.G."/>
            <person name="Ivanova N."/>
            <person name="Kunin V."/>
            <person name="Warnecke F."/>
            <person name="Barry K."/>
            <person name="He S."/>
            <person name="Salamov A."/>
            <person name="Szeto E."/>
            <person name="Dalin E."/>
            <person name="Pangilinan J.L."/>
            <person name="Lapidus A."/>
            <person name="Lowry S."/>
            <person name="Kyrpides N.C."/>
            <person name="McMahon K.D."/>
            <person name="Hugenholtz P."/>
        </authorList>
    </citation>
    <scope>NUCLEOTIDE SEQUENCE [LARGE SCALE GENOMIC DNA]</scope>
    <source>
        <strain evidence="2">UW-1</strain>
    </source>
</reference>
<dbReference type="GO" id="GO:0016747">
    <property type="term" value="F:acyltransferase activity, transferring groups other than amino-acyl groups"/>
    <property type="evidence" value="ECO:0007669"/>
    <property type="project" value="InterPro"/>
</dbReference>
<organism evidence="2">
    <name type="scientific">Accumulibacter regalis</name>
    <dbReference type="NCBI Taxonomy" id="522306"/>
    <lineage>
        <taxon>Bacteria</taxon>
        <taxon>Pseudomonadati</taxon>
        <taxon>Pseudomonadota</taxon>
        <taxon>Betaproteobacteria</taxon>
        <taxon>Candidatus Accumulibacter</taxon>
    </lineage>
</organism>
<dbReference type="EMBL" id="CP001715">
    <property type="protein sequence ID" value="ACV36261.1"/>
    <property type="molecule type" value="Genomic_DNA"/>
</dbReference>
<dbReference type="HOGENOM" id="CLU_1049431_0_0_4"/>
<dbReference type="Pfam" id="PF21926">
    <property type="entry name" value="FeeM"/>
    <property type="match status" value="1"/>
</dbReference>
<dbReference type="STRING" id="522306.CAP2UW1_2983"/>
<evidence type="ECO:0000259" key="1">
    <source>
        <dbReference type="PROSITE" id="PS51186"/>
    </source>
</evidence>
<proteinExistence type="predicted"/>
<dbReference type="InterPro" id="IPR016181">
    <property type="entry name" value="Acyl_CoA_acyltransferase"/>
</dbReference>
<dbReference type="Gene3D" id="3.40.630.30">
    <property type="match status" value="1"/>
</dbReference>
<dbReference type="KEGG" id="app:CAP2UW1_2983"/>
<accession>C7RU97</accession>